<dbReference type="Proteomes" id="UP000243499">
    <property type="component" value="Chromosome 9"/>
</dbReference>
<accession>A0A2S3IL50</accession>
<feature type="transmembrane region" description="Helical" evidence="2">
    <location>
        <begin position="429"/>
        <end position="458"/>
    </location>
</feature>
<keyword evidence="2" id="KW-1133">Transmembrane helix</keyword>
<feature type="transmembrane region" description="Helical" evidence="2">
    <location>
        <begin position="399"/>
        <end position="417"/>
    </location>
</feature>
<feature type="region of interest" description="Disordered" evidence="1">
    <location>
        <begin position="204"/>
        <end position="241"/>
    </location>
</feature>
<feature type="transmembrane region" description="Helical" evidence="2">
    <location>
        <begin position="180"/>
        <end position="201"/>
    </location>
</feature>
<feature type="compositionally biased region" description="Basic and acidic residues" evidence="1">
    <location>
        <begin position="204"/>
        <end position="230"/>
    </location>
</feature>
<feature type="transmembrane region" description="Helical" evidence="2">
    <location>
        <begin position="247"/>
        <end position="267"/>
    </location>
</feature>
<evidence type="ECO:0008006" key="4">
    <source>
        <dbReference type="Google" id="ProtNLM"/>
    </source>
</evidence>
<dbReference type="EMBL" id="CM008054">
    <property type="protein sequence ID" value="PAN46377.1"/>
    <property type="molecule type" value="Genomic_DNA"/>
</dbReference>
<reference evidence="3" key="1">
    <citation type="submission" date="2018-04" db="EMBL/GenBank/DDBJ databases">
        <title>WGS assembly of Panicum hallii.</title>
        <authorList>
            <person name="Lovell J."/>
            <person name="Jenkins J."/>
            <person name="Lowry D."/>
            <person name="Mamidi S."/>
            <person name="Sreedasyam A."/>
            <person name="Weng X."/>
            <person name="Barry K."/>
            <person name="Bonette J."/>
            <person name="Campitelli B."/>
            <person name="Daum C."/>
            <person name="Gordon S."/>
            <person name="Gould B."/>
            <person name="Lipzen A."/>
            <person name="Macqueen A."/>
            <person name="Palacio-Mejia J."/>
            <person name="Plott C."/>
            <person name="Shakirov E."/>
            <person name="Shu S."/>
            <person name="Yoshinaga Y."/>
            <person name="Zane M."/>
            <person name="Rokhsar D."/>
            <person name="Grimwood J."/>
            <person name="Schmutz J."/>
            <person name="Juenger T."/>
        </authorList>
    </citation>
    <scope>NUCLEOTIDE SEQUENCE [LARGE SCALE GENOMIC DNA]</scope>
    <source>
        <strain evidence="3">FIL2</strain>
    </source>
</reference>
<evidence type="ECO:0000256" key="1">
    <source>
        <dbReference type="SAM" id="MobiDB-lite"/>
    </source>
</evidence>
<dbReference type="GO" id="GO:0015098">
    <property type="term" value="F:molybdate ion transmembrane transporter activity"/>
    <property type="evidence" value="ECO:0007669"/>
    <property type="project" value="InterPro"/>
</dbReference>
<feature type="transmembrane region" description="Helical" evidence="2">
    <location>
        <begin position="373"/>
        <end position="393"/>
    </location>
</feature>
<dbReference type="InterPro" id="IPR031563">
    <property type="entry name" value="MOT1/MOT2"/>
</dbReference>
<dbReference type="Pfam" id="PF16983">
    <property type="entry name" value="MFS_MOT1"/>
    <property type="match status" value="2"/>
</dbReference>
<dbReference type="Gramene" id="PAN46377">
    <property type="protein sequence ID" value="PAN46377"/>
    <property type="gene ID" value="PAHAL_9G181600"/>
</dbReference>
<protein>
    <recommendedName>
        <fullName evidence="4">SLC26A/SulP transporter domain-containing protein</fullName>
    </recommendedName>
</protein>
<keyword evidence="2" id="KW-0472">Membrane</keyword>
<evidence type="ECO:0000313" key="3">
    <source>
        <dbReference type="EMBL" id="PAN46377.1"/>
    </source>
</evidence>
<feature type="transmembrane region" description="Helical" evidence="2">
    <location>
        <begin position="106"/>
        <end position="127"/>
    </location>
</feature>
<gene>
    <name evidence="3" type="ORF">PAHAL_9G181600</name>
</gene>
<proteinExistence type="predicted"/>
<keyword evidence="2" id="KW-0812">Transmembrane</keyword>
<evidence type="ECO:0000256" key="2">
    <source>
        <dbReference type="SAM" id="Phobius"/>
    </source>
</evidence>
<feature type="transmembrane region" description="Helical" evidence="2">
    <location>
        <begin position="66"/>
        <end position="86"/>
    </location>
</feature>
<dbReference type="PANTHER" id="PTHR31970">
    <property type="match status" value="1"/>
</dbReference>
<dbReference type="AlphaFoldDB" id="A0A2S3IL50"/>
<organism evidence="3">
    <name type="scientific">Panicum hallii</name>
    <dbReference type="NCBI Taxonomy" id="206008"/>
    <lineage>
        <taxon>Eukaryota</taxon>
        <taxon>Viridiplantae</taxon>
        <taxon>Streptophyta</taxon>
        <taxon>Embryophyta</taxon>
        <taxon>Tracheophyta</taxon>
        <taxon>Spermatophyta</taxon>
        <taxon>Magnoliopsida</taxon>
        <taxon>Liliopsida</taxon>
        <taxon>Poales</taxon>
        <taxon>Poaceae</taxon>
        <taxon>PACMAD clade</taxon>
        <taxon>Panicoideae</taxon>
        <taxon>Panicodae</taxon>
        <taxon>Paniceae</taxon>
        <taxon>Panicinae</taxon>
        <taxon>Panicum</taxon>
        <taxon>Panicum sect. Panicum</taxon>
    </lineage>
</organism>
<name>A0A2S3IL50_9POAL</name>
<feature type="region of interest" description="Disordered" evidence="1">
    <location>
        <begin position="1"/>
        <end position="20"/>
    </location>
</feature>
<sequence length="471" mass="49527">MATTVNPDPEAAVAGKEPRGPRSLLARARDNLAFRSVWPELNGAMGDLGTYIPIVLSLALARHLDLGTTLIFTGAYNAVTGLIYGVPMPVQPMKAIAATALSDPSFGIPEVMAAGILTAAFVLFLGVTRLMQLVYWFVPLPVVRGIQLAQGLNFAMVAVKYIRYEQDLGKGKSTGRRPWTGLDGLILAIAAICFILLVNGAGSERSRNSNRTEQDQGHGQGGDRDTQEEGRQEEETEGRWRSMIRGAAPAIPSAVIVFVVGVAFAVARHPAAVRELRAGPSRMRVVRIPREAWKQGFLKGAVPQIPLSVLNSVVAVCKLTRDLFPEKEASATSVSVTMGAMNLVGCWFGAMPCCHGAGGLAGQYKFGGRSGGCVAALGALKLALGLALGGSMLRVLVEFPVGLLGVLLLFAGVELAVAARDMSSKAEAFVMLLCTAVSLVGSSAALGFLCGMVAHGLLMLRAWAMGVSRSG</sequence>
<dbReference type="PANTHER" id="PTHR31970:SF0">
    <property type="entry name" value="MOLYBDATE TRANSPORTER 1"/>
    <property type="match status" value="1"/>
</dbReference>